<sequence>MTLNKTQAERVMLSSISEVASDHPADLEVLAVPQFRPSINKECVIKQMYKMPVLRPHDRLLIRKMQSPGSAFMAMIMQIPRHFGTFPLGPRHDTLFSRVLKQSIPISNFFFCVTMSKENAEEILSSWKSPYKSSCRNLRRCS</sequence>
<dbReference type="Proteomes" id="UP001168821">
    <property type="component" value="Unassembled WGS sequence"/>
</dbReference>
<evidence type="ECO:0000313" key="1">
    <source>
        <dbReference type="EMBL" id="KAJ3653564.1"/>
    </source>
</evidence>
<gene>
    <name evidence="1" type="ORF">Zmor_012807</name>
</gene>
<protein>
    <submittedName>
        <fullName evidence="1">Uncharacterized protein</fullName>
    </submittedName>
</protein>
<keyword evidence="2" id="KW-1185">Reference proteome</keyword>
<reference evidence="1" key="1">
    <citation type="journal article" date="2023" name="G3 (Bethesda)">
        <title>Whole genome assemblies of Zophobas morio and Tenebrio molitor.</title>
        <authorList>
            <person name="Kaur S."/>
            <person name="Stinson S.A."/>
            <person name="diCenzo G.C."/>
        </authorList>
    </citation>
    <scope>NUCLEOTIDE SEQUENCE</scope>
    <source>
        <strain evidence="1">QUZm001</strain>
    </source>
</reference>
<dbReference type="EMBL" id="JALNTZ010000004">
    <property type="protein sequence ID" value="KAJ3653564.1"/>
    <property type="molecule type" value="Genomic_DNA"/>
</dbReference>
<name>A0AA38IGQ1_9CUCU</name>
<organism evidence="1 2">
    <name type="scientific">Zophobas morio</name>
    <dbReference type="NCBI Taxonomy" id="2755281"/>
    <lineage>
        <taxon>Eukaryota</taxon>
        <taxon>Metazoa</taxon>
        <taxon>Ecdysozoa</taxon>
        <taxon>Arthropoda</taxon>
        <taxon>Hexapoda</taxon>
        <taxon>Insecta</taxon>
        <taxon>Pterygota</taxon>
        <taxon>Neoptera</taxon>
        <taxon>Endopterygota</taxon>
        <taxon>Coleoptera</taxon>
        <taxon>Polyphaga</taxon>
        <taxon>Cucujiformia</taxon>
        <taxon>Tenebrionidae</taxon>
        <taxon>Zophobas</taxon>
    </lineage>
</organism>
<proteinExistence type="predicted"/>
<evidence type="ECO:0000313" key="2">
    <source>
        <dbReference type="Proteomes" id="UP001168821"/>
    </source>
</evidence>
<accession>A0AA38IGQ1</accession>
<dbReference type="AlphaFoldDB" id="A0AA38IGQ1"/>
<comment type="caution">
    <text evidence="1">The sequence shown here is derived from an EMBL/GenBank/DDBJ whole genome shotgun (WGS) entry which is preliminary data.</text>
</comment>